<keyword evidence="4" id="KW-0597">Phosphoprotein</keyword>
<evidence type="ECO:0000256" key="4">
    <source>
        <dbReference type="ARBA" id="ARBA00022553"/>
    </source>
</evidence>
<evidence type="ECO:0000256" key="6">
    <source>
        <dbReference type="SAM" id="Coils"/>
    </source>
</evidence>
<sequence length="119" mass="13690">MVYLQGLPLEDTLKWLDSLENIPIAKQSARFYICKATVLQSINDLEKVLEVFETAVINNAKPSDELAKSLTAIIKEISEEREKQARQSKQLEKQVQKENIFESSSIKYCVRQVTPFSKR</sequence>
<dbReference type="Gene3D" id="1.25.40.430">
    <property type="match status" value="1"/>
</dbReference>
<proteinExistence type="inferred from homology"/>
<organism evidence="8 9">
    <name type="scientific">Tegillarca granosa</name>
    <name type="common">Malaysian cockle</name>
    <name type="synonym">Anadara granosa</name>
    <dbReference type="NCBI Taxonomy" id="220873"/>
    <lineage>
        <taxon>Eukaryota</taxon>
        <taxon>Metazoa</taxon>
        <taxon>Spiralia</taxon>
        <taxon>Lophotrochozoa</taxon>
        <taxon>Mollusca</taxon>
        <taxon>Bivalvia</taxon>
        <taxon>Autobranchia</taxon>
        <taxon>Pteriomorphia</taxon>
        <taxon>Arcoida</taxon>
        <taxon>Arcoidea</taxon>
        <taxon>Arcidae</taxon>
        <taxon>Tegillarca</taxon>
    </lineage>
</organism>
<feature type="domain" description="Cytoskeleton-associated protein 2 C-terminal" evidence="7">
    <location>
        <begin position="5"/>
        <end position="102"/>
    </location>
</feature>
<reference evidence="8 9" key="1">
    <citation type="submission" date="2022-12" db="EMBL/GenBank/DDBJ databases">
        <title>Chromosome-level genome of Tegillarca granosa.</title>
        <authorList>
            <person name="Kim J."/>
        </authorList>
    </citation>
    <scope>NUCLEOTIDE SEQUENCE [LARGE SCALE GENOMIC DNA]</scope>
    <source>
        <strain evidence="8">Teg-2019</strain>
        <tissue evidence="8">Adductor muscle</tissue>
    </source>
</reference>
<evidence type="ECO:0000256" key="3">
    <source>
        <dbReference type="ARBA" id="ARBA00022490"/>
    </source>
</evidence>
<keyword evidence="9" id="KW-1185">Reference proteome</keyword>
<dbReference type="InterPro" id="IPR029197">
    <property type="entry name" value="CKAP2_C"/>
</dbReference>
<keyword evidence="5" id="KW-0206">Cytoskeleton</keyword>
<feature type="coiled-coil region" evidence="6">
    <location>
        <begin position="67"/>
        <end position="94"/>
    </location>
</feature>
<evidence type="ECO:0000313" key="8">
    <source>
        <dbReference type="EMBL" id="KAJ8298037.1"/>
    </source>
</evidence>
<dbReference type="Proteomes" id="UP001217089">
    <property type="component" value="Unassembled WGS sequence"/>
</dbReference>
<dbReference type="Pfam" id="PF15297">
    <property type="entry name" value="CKAP2_C"/>
    <property type="match status" value="1"/>
</dbReference>
<accession>A0ABQ9E2C7</accession>
<comment type="similarity">
    <text evidence="2">Belongs to the CKAP2 family.</text>
</comment>
<evidence type="ECO:0000259" key="7">
    <source>
        <dbReference type="Pfam" id="PF15297"/>
    </source>
</evidence>
<evidence type="ECO:0000256" key="5">
    <source>
        <dbReference type="ARBA" id="ARBA00023212"/>
    </source>
</evidence>
<dbReference type="EMBL" id="JARBDR010000923">
    <property type="protein sequence ID" value="KAJ8298037.1"/>
    <property type="molecule type" value="Genomic_DNA"/>
</dbReference>
<protein>
    <recommendedName>
        <fullName evidence="7">Cytoskeleton-associated protein 2 C-terminal domain-containing protein</fullName>
    </recommendedName>
</protein>
<evidence type="ECO:0000256" key="2">
    <source>
        <dbReference type="ARBA" id="ARBA00009468"/>
    </source>
</evidence>
<comment type="subcellular location">
    <subcellularLocation>
        <location evidence="1">Cytoplasm</location>
        <location evidence="1">Cytoskeleton</location>
    </subcellularLocation>
</comment>
<dbReference type="InterPro" id="IPR026165">
    <property type="entry name" value="CKAP2_fam"/>
</dbReference>
<dbReference type="PANTHER" id="PTHR16076">
    <property type="entry name" value="CYTOSKELETON ASSOCIATED PROTEIN 2-RELATED"/>
    <property type="match status" value="1"/>
</dbReference>
<keyword evidence="6" id="KW-0175">Coiled coil</keyword>
<comment type="caution">
    <text evidence="8">The sequence shown here is derived from an EMBL/GenBank/DDBJ whole genome shotgun (WGS) entry which is preliminary data.</text>
</comment>
<dbReference type="PANTHER" id="PTHR16076:SF8">
    <property type="entry name" value="CYTOSKELETON-ASSOCIATED PROTEIN 2"/>
    <property type="match status" value="1"/>
</dbReference>
<evidence type="ECO:0000256" key="1">
    <source>
        <dbReference type="ARBA" id="ARBA00004245"/>
    </source>
</evidence>
<evidence type="ECO:0000313" key="9">
    <source>
        <dbReference type="Proteomes" id="UP001217089"/>
    </source>
</evidence>
<gene>
    <name evidence="8" type="ORF">KUTeg_024568</name>
</gene>
<keyword evidence="3" id="KW-0963">Cytoplasm</keyword>
<name>A0ABQ9E2C7_TEGGR</name>